<dbReference type="RefSeq" id="WP_064302104.1">
    <property type="nucleotide sequence ID" value="NZ_LUCV01000009.1"/>
</dbReference>
<name>A0A177SSA6_PSEPU</name>
<reference evidence="2 3" key="1">
    <citation type="submission" date="2016-03" db="EMBL/GenBank/DDBJ databases">
        <title>Draft Genome Assembly of Pseudomonas putida strain CBF10-2.</title>
        <authorList>
            <person name="Iyer R.S."/>
            <person name="Damania A."/>
        </authorList>
    </citation>
    <scope>NUCLEOTIDE SEQUENCE [LARGE SCALE GENOMIC DNA]</scope>
    <source>
        <strain evidence="2 3">CBF10-2</strain>
    </source>
</reference>
<evidence type="ECO:0000313" key="2">
    <source>
        <dbReference type="EMBL" id="OAI93858.1"/>
    </source>
</evidence>
<gene>
    <name evidence="2" type="ORF">AYO28_12195</name>
</gene>
<feature type="transmembrane region" description="Helical" evidence="1">
    <location>
        <begin position="47"/>
        <end position="68"/>
    </location>
</feature>
<dbReference type="Proteomes" id="UP000077752">
    <property type="component" value="Unassembled WGS sequence"/>
</dbReference>
<sequence>MSEQDAQKAKLKVVIPEESEEFQVPGFAEAYAAFIDEDPSRKVEPNYLALAFLVIGGVMALIGAWNLLVGPASMASKALSAIGSLIMLAAVKLSGDAAGVSPAQYLAREYALFDDEGPLSEGYAPVKYLGEGKFRVKY</sequence>
<comment type="caution">
    <text evidence="2">The sequence shown here is derived from an EMBL/GenBank/DDBJ whole genome shotgun (WGS) entry which is preliminary data.</text>
</comment>
<evidence type="ECO:0000256" key="1">
    <source>
        <dbReference type="SAM" id="Phobius"/>
    </source>
</evidence>
<organism evidence="2 3">
    <name type="scientific">Pseudomonas putida</name>
    <name type="common">Arthrobacter siderocapsulatus</name>
    <dbReference type="NCBI Taxonomy" id="303"/>
    <lineage>
        <taxon>Bacteria</taxon>
        <taxon>Pseudomonadati</taxon>
        <taxon>Pseudomonadota</taxon>
        <taxon>Gammaproteobacteria</taxon>
        <taxon>Pseudomonadales</taxon>
        <taxon>Pseudomonadaceae</taxon>
        <taxon>Pseudomonas</taxon>
    </lineage>
</organism>
<keyword evidence="1" id="KW-0812">Transmembrane</keyword>
<proteinExistence type="predicted"/>
<protein>
    <submittedName>
        <fullName evidence="2">Uncharacterized protein</fullName>
    </submittedName>
</protein>
<dbReference type="AlphaFoldDB" id="A0A177SSA6"/>
<evidence type="ECO:0000313" key="3">
    <source>
        <dbReference type="Proteomes" id="UP000077752"/>
    </source>
</evidence>
<accession>A0A177SSA6</accession>
<dbReference type="EMBL" id="LUCV01000009">
    <property type="protein sequence ID" value="OAI93858.1"/>
    <property type="molecule type" value="Genomic_DNA"/>
</dbReference>
<keyword evidence="1" id="KW-0472">Membrane</keyword>
<keyword evidence="1" id="KW-1133">Transmembrane helix</keyword>